<evidence type="ECO:0000259" key="1">
    <source>
        <dbReference type="SMART" id="SM00901"/>
    </source>
</evidence>
<protein>
    <submittedName>
        <fullName evidence="2">FRG domain-containing protein</fullName>
    </submittedName>
</protein>
<name>A0A1L5NH59_9HYPH</name>
<dbReference type="AlphaFoldDB" id="A0A1L5NH59"/>
<accession>A0A1L5NH59</accession>
<reference evidence="2 3" key="1">
    <citation type="submission" date="2016-09" db="EMBL/GenBank/DDBJ databases">
        <title>The complete genome sequences of Rhizobium gallicum, symbiovars gallicum and phaseoli, symbionts associated to common bean (Phaseolus vulgaris).</title>
        <authorList>
            <person name="Bustos P."/>
            <person name="Santamaria R.I."/>
            <person name="Perez-Carrascal O.M."/>
            <person name="Juarez S."/>
            <person name="Lozano L."/>
            <person name="Martinez-Flores I."/>
            <person name="Martinez-Romero E."/>
            <person name="Cevallos M."/>
            <person name="Romero D."/>
            <person name="Davila G."/>
            <person name="Gonzalez V."/>
        </authorList>
    </citation>
    <scope>NUCLEOTIDE SEQUENCE [LARGE SCALE GENOMIC DNA]</scope>
    <source>
        <strain evidence="2 3">IE4872</strain>
    </source>
</reference>
<dbReference type="Pfam" id="PF08867">
    <property type="entry name" value="FRG"/>
    <property type="match status" value="1"/>
</dbReference>
<proteinExistence type="predicted"/>
<evidence type="ECO:0000313" key="3">
    <source>
        <dbReference type="Proteomes" id="UP000184749"/>
    </source>
</evidence>
<dbReference type="Proteomes" id="UP000184749">
    <property type="component" value="Chromosome"/>
</dbReference>
<organism evidence="2 3">
    <name type="scientific">Rhizobium gallicum</name>
    <dbReference type="NCBI Taxonomy" id="56730"/>
    <lineage>
        <taxon>Bacteria</taxon>
        <taxon>Pseudomonadati</taxon>
        <taxon>Pseudomonadota</taxon>
        <taxon>Alphaproteobacteria</taxon>
        <taxon>Hyphomicrobiales</taxon>
        <taxon>Rhizobiaceae</taxon>
        <taxon>Rhizobium/Agrobacterium group</taxon>
        <taxon>Rhizobium</taxon>
    </lineage>
</organism>
<dbReference type="EMBL" id="CP017101">
    <property type="protein sequence ID" value="APO67253.1"/>
    <property type="molecule type" value="Genomic_DNA"/>
</dbReference>
<dbReference type="SMART" id="SM00901">
    <property type="entry name" value="FRG"/>
    <property type="match status" value="1"/>
</dbReference>
<feature type="domain" description="FRG" evidence="1">
    <location>
        <begin position="23"/>
        <end position="129"/>
    </location>
</feature>
<evidence type="ECO:0000313" key="2">
    <source>
        <dbReference type="EMBL" id="APO67253.1"/>
    </source>
</evidence>
<sequence length="252" mass="28545">MKILELTQSSLAELFSLIESQPGGYRHIFRGQRDADWGLVPGLYRIKNINIAGGTTEQNYNSYEIRGIDRFFNEALPYLPAVQRGYSNDRILAQHFGVPTRLLDWSRDPLVALFFAVEEWQTENDAAIFMILPDAQYRPEDVRSIGPHQAIELIPPAIDRRIPAQKSVFTFHPYGPADKPFVALDERPDMGNRITSGQEVVRGFAKIIIPQRLRRHLRHALLGLGIDRRNLFPGLDGVGMDIGARAQSGHIY</sequence>
<gene>
    <name evidence="2" type="ORF">IE4872_CH01611</name>
</gene>
<dbReference type="InterPro" id="IPR014966">
    <property type="entry name" value="FRG-dom"/>
</dbReference>